<dbReference type="GO" id="GO:0004930">
    <property type="term" value="F:G protein-coupled receptor activity"/>
    <property type="evidence" value="ECO:0007669"/>
    <property type="project" value="UniProtKB-KW"/>
</dbReference>
<organism evidence="14 15">
    <name type="scientific">Bos taurus</name>
    <name type="common">Bovine</name>
    <dbReference type="NCBI Taxonomy" id="9913"/>
    <lineage>
        <taxon>Eukaryota</taxon>
        <taxon>Metazoa</taxon>
        <taxon>Chordata</taxon>
        <taxon>Craniata</taxon>
        <taxon>Vertebrata</taxon>
        <taxon>Euteleostomi</taxon>
        <taxon>Mammalia</taxon>
        <taxon>Eutheria</taxon>
        <taxon>Laurasiatheria</taxon>
        <taxon>Artiodactyla</taxon>
        <taxon>Ruminantia</taxon>
        <taxon>Pecora</taxon>
        <taxon>Bovidae</taxon>
        <taxon>Bovinae</taxon>
        <taxon>Bos</taxon>
    </lineage>
</organism>
<name>F1MHD6_BOVIN</name>
<keyword evidence="3" id="KW-1003">Cell membrane</keyword>
<evidence type="ECO:0000256" key="2">
    <source>
        <dbReference type="ARBA" id="ARBA00004651"/>
    </source>
</evidence>
<reference evidence="14" key="1">
    <citation type="submission" date="2018-03" db="EMBL/GenBank/DDBJ databases">
        <title>ARS-UCD1.2.</title>
        <authorList>
            <person name="Rosen B.D."/>
            <person name="Bickhart D.M."/>
            <person name="Koren S."/>
            <person name="Schnabel R.D."/>
            <person name="Hall R."/>
            <person name="Zimin A."/>
            <person name="Dreischer C."/>
            <person name="Schultheiss S."/>
            <person name="Schroeder S.G."/>
            <person name="Elsik C.G."/>
            <person name="Couldrey C."/>
            <person name="Liu G.E."/>
            <person name="Van Tassell C.P."/>
            <person name="Phillippy A.M."/>
            <person name="Smith T.P.L."/>
            <person name="Medrano J.F."/>
        </authorList>
    </citation>
    <scope>NUCLEOTIDE SEQUENCE [LARGE SCALE GENOMIC DNA]</scope>
    <source>
        <strain evidence="14">Hereford</strain>
    </source>
</reference>
<accession>F1MHD6</accession>
<dbReference type="GO" id="GO:0005886">
    <property type="term" value="C:plasma membrane"/>
    <property type="evidence" value="ECO:0000318"/>
    <property type="project" value="GO_Central"/>
</dbReference>
<dbReference type="VEuPathDB" id="HostDB:ENSBTAG00000039517"/>
<evidence type="ECO:0000256" key="9">
    <source>
        <dbReference type="ARBA" id="ARBA00023136"/>
    </source>
</evidence>
<keyword evidence="6" id="KW-0552">Olfaction</keyword>
<dbReference type="Ensembl" id="ENSBTAT00000056358.3">
    <property type="protein sequence ID" value="ENSBTAP00000050030.3"/>
    <property type="gene ID" value="ENSBTAG00000039517.3"/>
</dbReference>
<keyword evidence="7 12" id="KW-1133">Transmembrane helix</keyword>
<dbReference type="InterPro" id="IPR000725">
    <property type="entry name" value="Olfact_rcpt"/>
</dbReference>
<dbReference type="PANTHER" id="PTHR26453">
    <property type="entry name" value="OLFACTORY RECEPTOR"/>
    <property type="match status" value="1"/>
</dbReference>
<dbReference type="FunFam" id="1.20.1070.10:FF:000001">
    <property type="entry name" value="Olfactory receptor"/>
    <property type="match status" value="1"/>
</dbReference>
<dbReference type="AlphaFoldDB" id="F1MHD6"/>
<evidence type="ECO:0000313" key="15">
    <source>
        <dbReference type="Proteomes" id="UP000009136"/>
    </source>
</evidence>
<keyword evidence="4" id="KW-0716">Sensory transduction</keyword>
<dbReference type="VGNC" id="VGNC:100378">
    <property type="gene designation" value="OR10AI1"/>
</dbReference>
<keyword evidence="9 12" id="KW-0472">Membrane</keyword>
<dbReference type="eggNOG" id="ENOG502SH9P">
    <property type="taxonomic scope" value="Eukaryota"/>
</dbReference>
<dbReference type="InterPro" id="IPR000276">
    <property type="entry name" value="GPCR_Rhodpsn"/>
</dbReference>
<feature type="transmembrane region" description="Helical" evidence="12">
    <location>
        <begin position="297"/>
        <end position="315"/>
    </location>
</feature>
<keyword evidence="15" id="KW-1185">Reference proteome</keyword>
<dbReference type="PRINTS" id="PR00245">
    <property type="entry name" value="OLFACTORYR"/>
</dbReference>
<reference evidence="14" key="2">
    <citation type="submission" date="2025-08" db="UniProtKB">
        <authorList>
            <consortium name="Ensembl"/>
        </authorList>
    </citation>
    <scope>IDENTIFICATION</scope>
    <source>
        <strain evidence="14">Hereford</strain>
    </source>
</reference>
<dbReference type="STRING" id="9913.ENSBTAP00000050030"/>
<proteinExistence type="predicted"/>
<gene>
    <name evidence="16" type="primary">OR10AI1</name>
</gene>
<dbReference type="GeneTree" id="ENSGT01050000244869"/>
<evidence type="ECO:0000256" key="8">
    <source>
        <dbReference type="ARBA" id="ARBA00023040"/>
    </source>
</evidence>
<dbReference type="PaxDb" id="9913-ENSBTAP00000050030"/>
<evidence type="ECO:0000256" key="10">
    <source>
        <dbReference type="ARBA" id="ARBA00023170"/>
    </source>
</evidence>
<dbReference type="GO" id="GO:0004984">
    <property type="term" value="F:olfactory receptor activity"/>
    <property type="evidence" value="ECO:0000318"/>
    <property type="project" value="GO_Central"/>
</dbReference>
<feature type="transmembrane region" description="Helical" evidence="12">
    <location>
        <begin position="263"/>
        <end position="285"/>
    </location>
</feature>
<evidence type="ECO:0000256" key="1">
    <source>
        <dbReference type="ARBA" id="ARBA00003929"/>
    </source>
</evidence>
<dbReference type="InterPro" id="IPR017452">
    <property type="entry name" value="GPCR_Rhodpsn_7TM"/>
</dbReference>
<dbReference type="Pfam" id="PF13853">
    <property type="entry name" value="7tm_4"/>
    <property type="match status" value="1"/>
</dbReference>
<dbReference type="PROSITE" id="PS50262">
    <property type="entry name" value="G_PROTEIN_RECEP_F1_2"/>
    <property type="match status" value="1"/>
</dbReference>
<protein>
    <submittedName>
        <fullName evidence="14">Olfactory receptor family 10 subfamily AI member 1</fullName>
    </submittedName>
</protein>
<evidence type="ECO:0000313" key="14">
    <source>
        <dbReference type="Ensembl" id="ENSBTAP00000050030.3"/>
    </source>
</evidence>
<evidence type="ECO:0000256" key="4">
    <source>
        <dbReference type="ARBA" id="ARBA00022606"/>
    </source>
</evidence>
<comment type="function">
    <text evidence="1">Putative odorant or sperm cell receptor.</text>
</comment>
<feature type="transmembrane region" description="Helical" evidence="12">
    <location>
        <begin position="50"/>
        <end position="74"/>
    </location>
</feature>
<evidence type="ECO:0000256" key="11">
    <source>
        <dbReference type="ARBA" id="ARBA00023224"/>
    </source>
</evidence>
<feature type="transmembrane region" description="Helical" evidence="12">
    <location>
        <begin position="27"/>
        <end position="44"/>
    </location>
</feature>
<reference evidence="14" key="3">
    <citation type="submission" date="2025-09" db="UniProtKB">
        <authorList>
            <consortium name="Ensembl"/>
        </authorList>
    </citation>
    <scope>IDENTIFICATION</scope>
    <source>
        <strain evidence="14">Hereford</strain>
    </source>
</reference>
<feature type="transmembrane region" description="Helical" evidence="12">
    <location>
        <begin position="228"/>
        <end position="251"/>
    </location>
</feature>
<keyword evidence="10" id="KW-0675">Receptor</keyword>
<evidence type="ECO:0000256" key="3">
    <source>
        <dbReference type="ARBA" id="ARBA00022475"/>
    </source>
</evidence>
<feature type="transmembrane region" description="Helical" evidence="12">
    <location>
        <begin position="165"/>
        <end position="183"/>
    </location>
</feature>
<feature type="domain" description="G-protein coupled receptors family 1 profile" evidence="13">
    <location>
        <begin position="65"/>
        <end position="313"/>
    </location>
</feature>
<keyword evidence="8" id="KW-0297">G-protein coupled receptor</keyword>
<dbReference type="Proteomes" id="UP000009136">
    <property type="component" value="Chromosome 29"/>
</dbReference>
<dbReference type="GO" id="GO:0050911">
    <property type="term" value="P:detection of chemical stimulus involved in sensory perception of smell"/>
    <property type="evidence" value="ECO:0000318"/>
    <property type="project" value="GO_Central"/>
</dbReference>
<evidence type="ECO:0000256" key="7">
    <source>
        <dbReference type="ARBA" id="ARBA00022989"/>
    </source>
</evidence>
<dbReference type="CDD" id="cd15228">
    <property type="entry name" value="7tmA_OR10D-like"/>
    <property type="match status" value="1"/>
</dbReference>
<dbReference type="HOGENOM" id="CLU_012526_8_1_1"/>
<feature type="transmembrane region" description="Helical" evidence="12">
    <location>
        <begin position="127"/>
        <end position="145"/>
    </location>
</feature>
<evidence type="ECO:0000256" key="5">
    <source>
        <dbReference type="ARBA" id="ARBA00022692"/>
    </source>
</evidence>
<dbReference type="InParanoid" id="F1MHD6"/>
<sequence length="338" mass="37793">MFLYQICQCWICCSPSCRNRVPYRREMANASLVTTFILTGLPHAPELDMLLFGIFLVIYVLTVVGNLLIMLLIIVNPHLHTPMYYFLSNLSFIDMWYSTVTVTPKMLANLLVKSRVISLDGCMSQVFFYHFLGCTESLLYTVMVYDRFAAICHPLRYAIIMNRRACALLVAGTWAISSFHATSLTTLTFQLPYCGSNEIDYFFCDIFPVVKLACSNTLVIETVSFTNIGLIPMICFLLIVCSYLRIITAVLKMRSAEGRHKAASTCASHLSVVTLFFGPCALVYTQPSLSEVLVTPVQIFASVITPMLNPTIYTLRNKDVKGALKKLVGGQMVSEGGH</sequence>
<evidence type="ECO:0000259" key="13">
    <source>
        <dbReference type="PROSITE" id="PS50262"/>
    </source>
</evidence>
<keyword evidence="11" id="KW-0807">Transducer</keyword>
<dbReference type="PRINTS" id="PR00237">
    <property type="entry name" value="GPCRRHODOPSN"/>
</dbReference>
<feature type="transmembrane region" description="Helical" evidence="12">
    <location>
        <begin position="86"/>
        <end position="107"/>
    </location>
</feature>
<keyword evidence="5 12" id="KW-0812">Transmembrane</keyword>
<evidence type="ECO:0000256" key="12">
    <source>
        <dbReference type="SAM" id="Phobius"/>
    </source>
</evidence>
<evidence type="ECO:0000313" key="16">
    <source>
        <dbReference type="VGNC" id="VGNC:100378"/>
    </source>
</evidence>
<dbReference type="Gene3D" id="1.20.1070.10">
    <property type="entry name" value="Rhodopsin 7-helix transmembrane proteins"/>
    <property type="match status" value="1"/>
</dbReference>
<evidence type="ECO:0000256" key="6">
    <source>
        <dbReference type="ARBA" id="ARBA00022725"/>
    </source>
</evidence>
<comment type="subcellular location">
    <subcellularLocation>
        <location evidence="2">Cell membrane</location>
        <topology evidence="2">Multi-pass membrane protein</topology>
    </subcellularLocation>
</comment>
<dbReference type="SUPFAM" id="SSF81321">
    <property type="entry name" value="Family A G protein-coupled receptor-like"/>
    <property type="match status" value="1"/>
</dbReference>